<keyword evidence="2" id="KW-1185">Reference proteome</keyword>
<dbReference type="KEGG" id="bxe:Bxe_A0022"/>
<protein>
    <submittedName>
        <fullName evidence="1">Uncharacterized protein</fullName>
    </submittedName>
</protein>
<sequence>MQVENEETMRHSVPRRKRCWIDIQQRFLFALPVIRHSNFRANSVALFYSPKRSLCRTAKPCKTLAARGFRPLNSPFADHWVGI</sequence>
<evidence type="ECO:0000313" key="2">
    <source>
        <dbReference type="Proteomes" id="UP000001817"/>
    </source>
</evidence>
<dbReference type="STRING" id="266265.Bxe_A0022"/>
<dbReference type="Proteomes" id="UP000001817">
    <property type="component" value="Chromosome 1"/>
</dbReference>
<evidence type="ECO:0000313" key="1">
    <source>
        <dbReference type="EMBL" id="ABE32905.1"/>
    </source>
</evidence>
<organism evidence="1 2">
    <name type="scientific">Paraburkholderia xenovorans (strain LB400)</name>
    <dbReference type="NCBI Taxonomy" id="266265"/>
    <lineage>
        <taxon>Bacteria</taxon>
        <taxon>Pseudomonadati</taxon>
        <taxon>Pseudomonadota</taxon>
        <taxon>Betaproteobacteria</taxon>
        <taxon>Burkholderiales</taxon>
        <taxon>Burkholderiaceae</taxon>
        <taxon>Paraburkholderia</taxon>
    </lineage>
</organism>
<gene>
    <name evidence="1" type="ORF">Bxe_A0022</name>
</gene>
<dbReference type="EMBL" id="CP000270">
    <property type="protein sequence ID" value="ABE32905.1"/>
    <property type="molecule type" value="Genomic_DNA"/>
</dbReference>
<accession>Q13SN4</accession>
<name>Q13SN4_PARXL</name>
<dbReference type="AlphaFoldDB" id="Q13SN4"/>
<reference evidence="1 2" key="1">
    <citation type="journal article" date="2006" name="Proc. Natl. Acad. Sci. U.S.A.">
        <title>Burkholderia xenovorans LB400 harbors a multi-replicon, 9.73-Mbp genome shaped for versatility.</title>
        <authorList>
            <person name="Chain P.S."/>
            <person name="Denef V.J."/>
            <person name="Konstantinidis K.T."/>
            <person name="Vergez L.M."/>
            <person name="Agullo L."/>
            <person name="Reyes V.L."/>
            <person name="Hauser L."/>
            <person name="Cordova M."/>
            <person name="Gomez L."/>
            <person name="Gonzalez M."/>
            <person name="Land M."/>
            <person name="Lao V."/>
            <person name="Larimer F."/>
            <person name="LiPuma J.J."/>
            <person name="Mahenthiralingam E."/>
            <person name="Malfatti S.A."/>
            <person name="Marx C.J."/>
            <person name="Parnell J.J."/>
            <person name="Ramette A."/>
            <person name="Richardson P."/>
            <person name="Seeger M."/>
            <person name="Smith D."/>
            <person name="Spilker T."/>
            <person name="Sul W.J."/>
            <person name="Tsoi T.V."/>
            <person name="Ulrich L.E."/>
            <person name="Zhulin I.B."/>
            <person name="Tiedje J.M."/>
        </authorList>
    </citation>
    <scope>NUCLEOTIDE SEQUENCE [LARGE SCALE GENOMIC DNA]</scope>
    <source>
        <strain evidence="1 2">LB400</strain>
    </source>
</reference>
<proteinExistence type="predicted"/>